<protein>
    <submittedName>
        <fullName evidence="3">Uncharacterized protein</fullName>
    </submittedName>
</protein>
<organism evidence="3 4">
    <name type="scientific">Planosporangium flavigriseum</name>
    <dbReference type="NCBI Taxonomy" id="373681"/>
    <lineage>
        <taxon>Bacteria</taxon>
        <taxon>Bacillati</taxon>
        <taxon>Actinomycetota</taxon>
        <taxon>Actinomycetes</taxon>
        <taxon>Micromonosporales</taxon>
        <taxon>Micromonosporaceae</taxon>
        <taxon>Planosporangium</taxon>
    </lineage>
</organism>
<comment type="caution">
    <text evidence="3">The sequence shown here is derived from an EMBL/GenBank/DDBJ whole genome shotgun (WGS) entry which is preliminary data.</text>
</comment>
<proteinExistence type="predicted"/>
<keyword evidence="4" id="KW-1185">Reference proteome</keyword>
<dbReference type="AlphaFoldDB" id="A0A8J3PP29"/>
<keyword evidence="2" id="KW-0472">Membrane</keyword>
<keyword evidence="2" id="KW-1133">Transmembrane helix</keyword>
<dbReference type="EMBL" id="BONU01000031">
    <property type="protein sequence ID" value="GIG75468.1"/>
    <property type="molecule type" value="Genomic_DNA"/>
</dbReference>
<evidence type="ECO:0000313" key="4">
    <source>
        <dbReference type="Proteomes" id="UP000653674"/>
    </source>
</evidence>
<feature type="transmembrane region" description="Helical" evidence="2">
    <location>
        <begin position="165"/>
        <end position="190"/>
    </location>
</feature>
<reference evidence="3" key="1">
    <citation type="submission" date="2021-01" db="EMBL/GenBank/DDBJ databases">
        <title>Whole genome shotgun sequence of Planosporangium flavigriseum NBRC 105377.</title>
        <authorList>
            <person name="Komaki H."/>
            <person name="Tamura T."/>
        </authorList>
    </citation>
    <scope>NUCLEOTIDE SEQUENCE</scope>
    <source>
        <strain evidence="3">NBRC 105377</strain>
    </source>
</reference>
<sequence length="227" mass="24285">MRRSGRYRQMARDMAAFRDAYQEVVDLTVPKLDFMMRVRDPKPGKEWDLAEAKLKAARLAGRARQAQRSSDASVPFSVNGGQIRLDPVLGWEYSLRDGEAMPPDALLATLSLMAGAIESKAEEAEHNERSLAGRVAAFVGFPLQVRALATAEHPSLAKAALATGIAAQVFAGVMATLIAALITTAVAALWKYANHDPQASKPLPAVTTPVPVPSTTPVSATPNPSRT</sequence>
<dbReference type="Proteomes" id="UP000653674">
    <property type="component" value="Unassembled WGS sequence"/>
</dbReference>
<gene>
    <name evidence="3" type="ORF">Pfl04_38720</name>
</gene>
<evidence type="ECO:0000313" key="3">
    <source>
        <dbReference type="EMBL" id="GIG75468.1"/>
    </source>
</evidence>
<name>A0A8J3PP29_9ACTN</name>
<evidence type="ECO:0000256" key="1">
    <source>
        <dbReference type="SAM" id="MobiDB-lite"/>
    </source>
</evidence>
<keyword evidence="2" id="KW-0812">Transmembrane</keyword>
<feature type="compositionally biased region" description="Low complexity" evidence="1">
    <location>
        <begin position="204"/>
        <end position="227"/>
    </location>
</feature>
<accession>A0A8J3PP29</accession>
<feature type="region of interest" description="Disordered" evidence="1">
    <location>
        <begin position="200"/>
        <end position="227"/>
    </location>
</feature>
<evidence type="ECO:0000256" key="2">
    <source>
        <dbReference type="SAM" id="Phobius"/>
    </source>
</evidence>